<sequence>MKKNQKTNLQLRQKMEEHNHTPQTLAESIGVSVQTVNSWLGKRKGISSKYGEKLEALYGESIETLLEEVVEKAGLGILHLDTSIALQPTSDKVAQTNFMNTIVQSVELASIKSHLTNEQYDTLNTIYPDGNCYIWGVRNGKAPNEPTRRQYEKLSVNDVILFYQKFRFYAKSRVTLLMTSQSLAKQLWNDESFCNIYFINEVQSFNLSVIQFNKVVYKDEREYAVMGFKVLNDEQSIAVFNEFELDSIEDYAVVEEVVEQTSAMDEETLREKLLEMLVNLEGKEFLTTDSKGQGRAEQHILRALLYGKKDKSVCECCKREFPIYYMKTAHIKKRKFTNDEEKLDVNIVFALCPTCDIAFENGDIYVEDGYFKVNNRAYPDDLGAYLSKYEDTVCECYNEHNKQYFEWHKDHHLVRIPK</sequence>
<dbReference type="Gene3D" id="1.10.260.40">
    <property type="entry name" value="lambda repressor-like DNA-binding domains"/>
    <property type="match status" value="1"/>
</dbReference>
<dbReference type="InterPro" id="IPR010982">
    <property type="entry name" value="Lambda_DNA-bd_dom_sf"/>
</dbReference>
<keyword evidence="2" id="KW-0238">DNA-binding</keyword>
<accession>A0ABV2KC37</accession>
<dbReference type="InterPro" id="IPR001387">
    <property type="entry name" value="Cro/C1-type_HTH"/>
</dbReference>
<evidence type="ECO:0000259" key="1">
    <source>
        <dbReference type="PROSITE" id="PS50943"/>
    </source>
</evidence>
<gene>
    <name evidence="2" type="ORF">ABIC55_003762</name>
</gene>
<dbReference type="RefSeq" id="WP_354314324.1">
    <property type="nucleotide sequence ID" value="NZ_JBEPME010000006.1"/>
</dbReference>
<keyword evidence="3" id="KW-1185">Reference proteome</keyword>
<evidence type="ECO:0000313" key="3">
    <source>
        <dbReference type="Proteomes" id="UP001549104"/>
    </source>
</evidence>
<dbReference type="Proteomes" id="UP001549104">
    <property type="component" value="Unassembled WGS sequence"/>
</dbReference>
<dbReference type="PROSITE" id="PS50943">
    <property type="entry name" value="HTH_CROC1"/>
    <property type="match status" value="1"/>
</dbReference>
<dbReference type="EMBL" id="JBEPME010000006">
    <property type="protein sequence ID" value="MET3658644.1"/>
    <property type="molecule type" value="Genomic_DNA"/>
</dbReference>
<comment type="caution">
    <text evidence="2">The sequence shown here is derived from an EMBL/GenBank/DDBJ whole genome shotgun (WGS) entry which is preliminary data.</text>
</comment>
<dbReference type="GO" id="GO:0003677">
    <property type="term" value="F:DNA binding"/>
    <property type="evidence" value="ECO:0007669"/>
    <property type="project" value="UniProtKB-KW"/>
</dbReference>
<protein>
    <submittedName>
        <fullName evidence="2">DNA-binding XRE family transcriptional regulator/uncharacterized protein YbaR (Trm112 family)</fullName>
    </submittedName>
</protein>
<dbReference type="CDD" id="cd00093">
    <property type="entry name" value="HTH_XRE"/>
    <property type="match status" value="1"/>
</dbReference>
<dbReference type="SMART" id="SM00530">
    <property type="entry name" value="HTH_XRE"/>
    <property type="match status" value="1"/>
</dbReference>
<feature type="domain" description="HTH cro/C1-type" evidence="1">
    <location>
        <begin position="11"/>
        <end position="65"/>
    </location>
</feature>
<reference evidence="2 3" key="1">
    <citation type="submission" date="2024-06" db="EMBL/GenBank/DDBJ databases">
        <title>Sorghum-associated microbial communities from plants grown in Nebraska, USA.</title>
        <authorList>
            <person name="Schachtman D."/>
        </authorList>
    </citation>
    <scope>NUCLEOTIDE SEQUENCE [LARGE SCALE GENOMIC DNA]</scope>
    <source>
        <strain evidence="2 3">1288</strain>
    </source>
</reference>
<name>A0ABV2KC37_SPOPS</name>
<dbReference type="SUPFAM" id="SSF47413">
    <property type="entry name" value="lambda repressor-like DNA-binding domains"/>
    <property type="match status" value="1"/>
</dbReference>
<organism evidence="2 3">
    <name type="scientific">Sporosarcina psychrophila</name>
    <name type="common">Bacillus psychrophilus</name>
    <dbReference type="NCBI Taxonomy" id="1476"/>
    <lineage>
        <taxon>Bacteria</taxon>
        <taxon>Bacillati</taxon>
        <taxon>Bacillota</taxon>
        <taxon>Bacilli</taxon>
        <taxon>Bacillales</taxon>
        <taxon>Caryophanaceae</taxon>
        <taxon>Sporosarcina</taxon>
    </lineage>
</organism>
<evidence type="ECO:0000313" key="2">
    <source>
        <dbReference type="EMBL" id="MET3658644.1"/>
    </source>
</evidence>
<proteinExistence type="predicted"/>